<accession>A0AAV4XUB5</accession>
<evidence type="ECO:0008006" key="4">
    <source>
        <dbReference type="Google" id="ProtNLM"/>
    </source>
</evidence>
<proteinExistence type="predicted"/>
<comment type="caution">
    <text evidence="2">The sequence shown here is derived from an EMBL/GenBank/DDBJ whole genome shotgun (WGS) entry which is preliminary data.</text>
</comment>
<reference evidence="2 3" key="1">
    <citation type="submission" date="2021-06" db="EMBL/GenBank/DDBJ databases">
        <title>Caerostris extrusa draft genome.</title>
        <authorList>
            <person name="Kono N."/>
            <person name="Arakawa K."/>
        </authorList>
    </citation>
    <scope>NUCLEOTIDE SEQUENCE [LARGE SCALE GENOMIC DNA]</scope>
</reference>
<evidence type="ECO:0000313" key="3">
    <source>
        <dbReference type="Proteomes" id="UP001054945"/>
    </source>
</evidence>
<dbReference type="EMBL" id="BPLR01000832">
    <property type="protein sequence ID" value="GIY97760.1"/>
    <property type="molecule type" value="Genomic_DNA"/>
</dbReference>
<evidence type="ECO:0000313" key="2">
    <source>
        <dbReference type="EMBL" id="GIY97760.1"/>
    </source>
</evidence>
<gene>
    <name evidence="2" type="ORF">CEXT_62361</name>
</gene>
<keyword evidence="3" id="KW-1185">Reference proteome</keyword>
<protein>
    <recommendedName>
        <fullName evidence="4">Secreted protein</fullName>
    </recommendedName>
</protein>
<evidence type="ECO:0000256" key="1">
    <source>
        <dbReference type="SAM" id="MobiDB-lite"/>
    </source>
</evidence>
<dbReference type="Proteomes" id="UP001054945">
    <property type="component" value="Unassembled WGS sequence"/>
</dbReference>
<feature type="region of interest" description="Disordered" evidence="1">
    <location>
        <begin position="64"/>
        <end position="101"/>
    </location>
</feature>
<organism evidence="2 3">
    <name type="scientific">Caerostris extrusa</name>
    <name type="common">Bark spider</name>
    <name type="synonym">Caerostris bankana</name>
    <dbReference type="NCBI Taxonomy" id="172846"/>
    <lineage>
        <taxon>Eukaryota</taxon>
        <taxon>Metazoa</taxon>
        <taxon>Ecdysozoa</taxon>
        <taxon>Arthropoda</taxon>
        <taxon>Chelicerata</taxon>
        <taxon>Arachnida</taxon>
        <taxon>Araneae</taxon>
        <taxon>Araneomorphae</taxon>
        <taxon>Entelegynae</taxon>
        <taxon>Araneoidea</taxon>
        <taxon>Araneidae</taxon>
        <taxon>Caerostris</taxon>
    </lineage>
</organism>
<name>A0AAV4XUB5_CAEEX</name>
<dbReference type="AlphaFoldDB" id="A0AAV4XUB5"/>
<sequence>MMFGNICMIIGMFITVLFTWCFSPQVSMMISAMPAVAVRRGRKKRSKNFRPLQLTSESPLEYFTQRTQPKLRQTPGRAEHQHHQYPVWGQQGLSTPGPIRQ</sequence>